<organism evidence="8 9">
    <name type="scientific">Nocardia thailandica</name>
    <dbReference type="NCBI Taxonomy" id="257275"/>
    <lineage>
        <taxon>Bacteria</taxon>
        <taxon>Bacillati</taxon>
        <taxon>Actinomycetota</taxon>
        <taxon>Actinomycetes</taxon>
        <taxon>Mycobacteriales</taxon>
        <taxon>Nocardiaceae</taxon>
        <taxon>Nocardia</taxon>
    </lineage>
</organism>
<dbReference type="SUPFAM" id="SSF52833">
    <property type="entry name" value="Thioredoxin-like"/>
    <property type="match status" value="1"/>
</dbReference>
<dbReference type="InterPro" id="IPR050553">
    <property type="entry name" value="Thioredoxin_ResA/DsbE_sf"/>
</dbReference>
<evidence type="ECO:0000313" key="8">
    <source>
        <dbReference type="EMBL" id="MFF0541719.1"/>
    </source>
</evidence>
<dbReference type="PANTHER" id="PTHR42852:SF6">
    <property type="entry name" value="THIOL:DISULFIDE INTERCHANGE PROTEIN DSBE"/>
    <property type="match status" value="1"/>
</dbReference>
<keyword evidence="5" id="KW-0676">Redox-active center</keyword>
<dbReference type="RefSeq" id="WP_387698831.1">
    <property type="nucleotide sequence ID" value="NZ_JBIAMX010000001.1"/>
</dbReference>
<gene>
    <name evidence="8" type="ORF">ACFYTF_02675</name>
</gene>
<evidence type="ECO:0000256" key="3">
    <source>
        <dbReference type="ARBA" id="ARBA00022968"/>
    </source>
</evidence>
<feature type="domain" description="Thioredoxin" evidence="7">
    <location>
        <begin position="76"/>
        <end position="217"/>
    </location>
</feature>
<dbReference type="InterPro" id="IPR013740">
    <property type="entry name" value="Redoxin"/>
</dbReference>
<dbReference type="InterPro" id="IPR017937">
    <property type="entry name" value="Thioredoxin_CS"/>
</dbReference>
<dbReference type="PROSITE" id="PS51352">
    <property type="entry name" value="THIOREDOXIN_2"/>
    <property type="match status" value="1"/>
</dbReference>
<dbReference type="Pfam" id="PF08534">
    <property type="entry name" value="Redoxin"/>
    <property type="match status" value="1"/>
</dbReference>
<protein>
    <submittedName>
        <fullName evidence="8">TlpA family protein disulfide reductase</fullName>
    </submittedName>
</protein>
<evidence type="ECO:0000313" key="9">
    <source>
        <dbReference type="Proteomes" id="UP001601444"/>
    </source>
</evidence>
<keyword evidence="6" id="KW-0472">Membrane</keyword>
<keyword evidence="2" id="KW-0201">Cytochrome c-type biogenesis</keyword>
<dbReference type="InterPro" id="IPR013766">
    <property type="entry name" value="Thioredoxin_domain"/>
</dbReference>
<dbReference type="Gene3D" id="3.40.30.10">
    <property type="entry name" value="Glutaredoxin"/>
    <property type="match status" value="1"/>
</dbReference>
<keyword evidence="4" id="KW-1015">Disulfide bond</keyword>
<dbReference type="Proteomes" id="UP001601444">
    <property type="component" value="Unassembled WGS sequence"/>
</dbReference>
<keyword evidence="6" id="KW-1133">Transmembrane helix</keyword>
<evidence type="ECO:0000256" key="5">
    <source>
        <dbReference type="ARBA" id="ARBA00023284"/>
    </source>
</evidence>
<evidence type="ECO:0000256" key="6">
    <source>
        <dbReference type="SAM" id="Phobius"/>
    </source>
</evidence>
<comment type="caution">
    <text evidence="8">The sequence shown here is derived from an EMBL/GenBank/DDBJ whole genome shotgun (WGS) entry which is preliminary data.</text>
</comment>
<dbReference type="CDD" id="cd02966">
    <property type="entry name" value="TlpA_like_family"/>
    <property type="match status" value="1"/>
</dbReference>
<reference evidence="8 9" key="1">
    <citation type="submission" date="2024-10" db="EMBL/GenBank/DDBJ databases">
        <title>The Natural Products Discovery Center: Release of the First 8490 Sequenced Strains for Exploring Actinobacteria Biosynthetic Diversity.</title>
        <authorList>
            <person name="Kalkreuter E."/>
            <person name="Kautsar S.A."/>
            <person name="Yang D."/>
            <person name="Bader C.D."/>
            <person name="Teijaro C.N."/>
            <person name="Fluegel L."/>
            <person name="Davis C.M."/>
            <person name="Simpson J.R."/>
            <person name="Lauterbach L."/>
            <person name="Steele A.D."/>
            <person name="Gui C."/>
            <person name="Meng S."/>
            <person name="Li G."/>
            <person name="Viehrig K."/>
            <person name="Ye F."/>
            <person name="Su P."/>
            <person name="Kiefer A.F."/>
            <person name="Nichols A."/>
            <person name="Cepeda A.J."/>
            <person name="Yan W."/>
            <person name="Fan B."/>
            <person name="Jiang Y."/>
            <person name="Adhikari A."/>
            <person name="Zheng C.-J."/>
            <person name="Schuster L."/>
            <person name="Cowan T.M."/>
            <person name="Smanski M.J."/>
            <person name="Chevrette M.G."/>
            <person name="De Carvalho L.P.S."/>
            <person name="Shen B."/>
        </authorList>
    </citation>
    <scope>NUCLEOTIDE SEQUENCE [LARGE SCALE GENOMIC DNA]</scope>
    <source>
        <strain evidence="8 9">NPDC004045</strain>
    </source>
</reference>
<evidence type="ECO:0000256" key="1">
    <source>
        <dbReference type="ARBA" id="ARBA00004196"/>
    </source>
</evidence>
<proteinExistence type="predicted"/>
<evidence type="ECO:0000259" key="7">
    <source>
        <dbReference type="PROSITE" id="PS51352"/>
    </source>
</evidence>
<keyword evidence="6" id="KW-0812">Transmembrane</keyword>
<sequence length="222" mass="22253">MSDPAPGDGVWWTRPAVRWGLVALIAILAVAVALWPRDGDDADVPGPTAAHPPAAISDAQRAAAGLAPCPRPAAGVTGSGPLAGLSLGCLADGAPVDLVAALAGKPALVNLWAYWCGPCATELPHLQEFAGRAGPDLTVLTVHTDPDEAKGLARLAGLGVTLPGVSDPQAKVRTAVGAPAVLPVTVLVRADGSIASVEVRAFSGVDDIADTVSRELGVRVAV</sequence>
<dbReference type="PROSITE" id="PS00194">
    <property type="entry name" value="THIOREDOXIN_1"/>
    <property type="match status" value="1"/>
</dbReference>
<keyword evidence="9" id="KW-1185">Reference proteome</keyword>
<dbReference type="PANTHER" id="PTHR42852">
    <property type="entry name" value="THIOL:DISULFIDE INTERCHANGE PROTEIN DSBE"/>
    <property type="match status" value="1"/>
</dbReference>
<dbReference type="InterPro" id="IPR036249">
    <property type="entry name" value="Thioredoxin-like_sf"/>
</dbReference>
<evidence type="ECO:0000256" key="2">
    <source>
        <dbReference type="ARBA" id="ARBA00022748"/>
    </source>
</evidence>
<accession>A0ABW6PH46</accession>
<keyword evidence="3" id="KW-0735">Signal-anchor</keyword>
<name>A0ABW6PH46_9NOCA</name>
<dbReference type="EMBL" id="JBIAMX010000001">
    <property type="protein sequence ID" value="MFF0541719.1"/>
    <property type="molecule type" value="Genomic_DNA"/>
</dbReference>
<feature type="transmembrane region" description="Helical" evidence="6">
    <location>
        <begin position="16"/>
        <end position="35"/>
    </location>
</feature>
<evidence type="ECO:0000256" key="4">
    <source>
        <dbReference type="ARBA" id="ARBA00023157"/>
    </source>
</evidence>
<comment type="subcellular location">
    <subcellularLocation>
        <location evidence="1">Cell envelope</location>
    </subcellularLocation>
</comment>